<accession>A0A265NFC4</accession>
<evidence type="ECO:0000313" key="3">
    <source>
        <dbReference type="Proteomes" id="UP000216498"/>
    </source>
</evidence>
<dbReference type="Gene3D" id="1.20.120.450">
    <property type="entry name" value="dinb family like domain"/>
    <property type="match status" value="1"/>
</dbReference>
<comment type="caution">
    <text evidence="2">The sequence shown here is derived from an EMBL/GenBank/DDBJ whole genome shotgun (WGS) entry which is preliminary data.</text>
</comment>
<evidence type="ECO:0000313" key="2">
    <source>
        <dbReference type="EMBL" id="OZU90531.1"/>
    </source>
</evidence>
<protein>
    <recommendedName>
        <fullName evidence="1">DinB-like domain-containing protein</fullName>
    </recommendedName>
</protein>
<feature type="domain" description="DinB-like" evidence="1">
    <location>
        <begin position="25"/>
        <end position="155"/>
    </location>
</feature>
<dbReference type="Proteomes" id="UP000216498">
    <property type="component" value="Unassembled WGS sequence"/>
</dbReference>
<sequence length="168" mass="19731">MSDTKDLILELEQFTSWVLSLQTIEERLFFKPIKEGKWSPAEIITHITFWDRYIVDEMLPAMNQNAKIESVEFEVINSRASKHAMSGISKKQIIDNQIIARNNVISLLREKTDEEFFAKFTLNGEEIDPYSGYPHTMYNYFAGFAWHDNHHKKQIEVFLNENSITLLK</sequence>
<organism evidence="2 3">
    <name type="scientific">Virgibacillus indicus</name>
    <dbReference type="NCBI Taxonomy" id="2024554"/>
    <lineage>
        <taxon>Bacteria</taxon>
        <taxon>Bacillati</taxon>
        <taxon>Bacillota</taxon>
        <taxon>Bacilli</taxon>
        <taxon>Bacillales</taxon>
        <taxon>Bacillaceae</taxon>
        <taxon>Virgibacillus</taxon>
    </lineage>
</organism>
<evidence type="ECO:0000259" key="1">
    <source>
        <dbReference type="Pfam" id="PF12867"/>
    </source>
</evidence>
<reference evidence="2 3" key="1">
    <citation type="submission" date="2017-08" db="EMBL/GenBank/DDBJ databases">
        <title>Virgibacillus indicus sp. nov. and Virgibacillus profoundi sp. nov, two moderately halophilic bacteria isolated from marine sediment by using the Microfluidic Streak Plate.</title>
        <authorList>
            <person name="Xu B."/>
            <person name="Hu B."/>
            <person name="Wang J."/>
            <person name="Zhu Y."/>
            <person name="Huang L."/>
            <person name="Du W."/>
            <person name="Huang Y."/>
        </authorList>
    </citation>
    <scope>NUCLEOTIDE SEQUENCE [LARGE SCALE GENOMIC DNA]</scope>
    <source>
        <strain evidence="2 3">IO3-P2-C2</strain>
    </source>
</reference>
<name>A0A265NFC4_9BACI</name>
<dbReference type="SUPFAM" id="SSF109854">
    <property type="entry name" value="DinB/YfiT-like putative metalloenzymes"/>
    <property type="match status" value="1"/>
</dbReference>
<dbReference type="InterPro" id="IPR034660">
    <property type="entry name" value="DinB/YfiT-like"/>
</dbReference>
<proteinExistence type="predicted"/>
<dbReference type="AlphaFoldDB" id="A0A265NFC4"/>
<dbReference type="EMBL" id="NPMS01000001">
    <property type="protein sequence ID" value="OZU90531.1"/>
    <property type="molecule type" value="Genomic_DNA"/>
</dbReference>
<dbReference type="OrthoDB" id="2964295at2"/>
<gene>
    <name evidence="2" type="ORF">CIL03_05130</name>
</gene>
<dbReference type="InterPro" id="IPR024775">
    <property type="entry name" value="DinB-like"/>
</dbReference>
<keyword evidence="3" id="KW-1185">Reference proteome</keyword>
<dbReference type="RefSeq" id="WP_094884164.1">
    <property type="nucleotide sequence ID" value="NZ_NPMS01000001.1"/>
</dbReference>
<dbReference type="Pfam" id="PF12867">
    <property type="entry name" value="DinB_2"/>
    <property type="match status" value="1"/>
</dbReference>